<dbReference type="KEGG" id="ery:CP97_09485"/>
<name>A0A0H4VCZ5_9SPHN</name>
<dbReference type="STRING" id="1648404.CP97_09485"/>
<accession>A0A0H4VCZ5</accession>
<evidence type="ECO:0000313" key="2">
    <source>
        <dbReference type="Proteomes" id="UP000059113"/>
    </source>
</evidence>
<dbReference type="EMBL" id="CP011310">
    <property type="protein sequence ID" value="AKQ42200.2"/>
    <property type="molecule type" value="Genomic_DNA"/>
</dbReference>
<protein>
    <submittedName>
        <fullName evidence="1">Uncharacterized protein</fullName>
    </submittedName>
</protein>
<dbReference type="Proteomes" id="UP000059113">
    <property type="component" value="Chromosome"/>
</dbReference>
<proteinExistence type="predicted"/>
<organism evidence="1 2">
    <name type="scientific">Aurantiacibacter atlanticus</name>
    <dbReference type="NCBI Taxonomy" id="1648404"/>
    <lineage>
        <taxon>Bacteria</taxon>
        <taxon>Pseudomonadati</taxon>
        <taxon>Pseudomonadota</taxon>
        <taxon>Alphaproteobacteria</taxon>
        <taxon>Sphingomonadales</taxon>
        <taxon>Erythrobacteraceae</taxon>
        <taxon>Aurantiacibacter</taxon>
    </lineage>
</organism>
<dbReference type="AlphaFoldDB" id="A0A0H4VCZ5"/>
<evidence type="ECO:0000313" key="1">
    <source>
        <dbReference type="EMBL" id="AKQ42200.2"/>
    </source>
</evidence>
<sequence length="39" mass="4299">MRPALMRTSQNLPLLQDSALPANVALAISNIMENTYLAR</sequence>
<reference evidence="1 2" key="1">
    <citation type="journal article" date="2015" name="Int. J. Syst. Evol. Microbiol.">
        <title>Erythrobacter atlanticus sp. nov., a bacterium from ocean sediment able to degrade polycyclic aromatic hydrocarbons.</title>
        <authorList>
            <person name="Zhuang L."/>
            <person name="Liu Y."/>
            <person name="Wang L."/>
            <person name="Wang W."/>
            <person name="Shao Z."/>
        </authorList>
    </citation>
    <scope>NUCLEOTIDE SEQUENCE [LARGE SCALE GENOMIC DNA]</scope>
    <source>
        <strain evidence="2">s21-N3</strain>
    </source>
</reference>
<reference evidence="2" key="2">
    <citation type="submission" date="2015-04" db="EMBL/GenBank/DDBJ databases">
        <title>The complete genome sequence of Erythrobacter sp. s21-N3.</title>
        <authorList>
            <person name="Zhuang L."/>
            <person name="Liu Y."/>
            <person name="Shao Z."/>
        </authorList>
    </citation>
    <scope>NUCLEOTIDE SEQUENCE [LARGE SCALE GENOMIC DNA]</scope>
    <source>
        <strain evidence="2">s21-N3</strain>
    </source>
</reference>
<gene>
    <name evidence="1" type="ORF">CP97_09485</name>
</gene>
<keyword evidence="2" id="KW-1185">Reference proteome</keyword>